<protein>
    <submittedName>
        <fullName evidence="1">5-formyltetrahydrofolate cyclo-ligase</fullName>
    </submittedName>
</protein>
<evidence type="ECO:0000313" key="1">
    <source>
        <dbReference type="EMBL" id="UVR56805.1"/>
    </source>
</evidence>
<dbReference type="RefSeq" id="WP_196036099.1">
    <property type="nucleotide sequence ID" value="NZ_JADOZX010000024.1"/>
</dbReference>
<dbReference type="EMBL" id="CP103216">
    <property type="protein sequence ID" value="UVR56805.1"/>
    <property type="molecule type" value="Genomic_DNA"/>
</dbReference>
<evidence type="ECO:0000313" key="2">
    <source>
        <dbReference type="Proteomes" id="UP001060330"/>
    </source>
</evidence>
<gene>
    <name evidence="1" type="ORF">NXX45_01680</name>
</gene>
<name>A0AAQ2S6J4_BACFG</name>
<reference evidence="1" key="1">
    <citation type="submission" date="2022-08" db="EMBL/GenBank/DDBJ databases">
        <title>Genome Sequencing of Bacteroides fragilis Group Isolates with Nanopore Technology.</title>
        <authorList>
            <person name="Tisza M.J."/>
            <person name="Smith D."/>
            <person name="Dekker J.P."/>
        </authorList>
    </citation>
    <scope>NUCLEOTIDE SEQUENCE</scope>
    <source>
        <strain evidence="1">BFG-70</strain>
    </source>
</reference>
<dbReference type="AlphaFoldDB" id="A0AAQ2S6J4"/>
<proteinExistence type="predicted"/>
<organism evidence="1 2">
    <name type="scientific">Bacteroides fragilis</name>
    <dbReference type="NCBI Taxonomy" id="817"/>
    <lineage>
        <taxon>Bacteria</taxon>
        <taxon>Pseudomonadati</taxon>
        <taxon>Bacteroidota</taxon>
        <taxon>Bacteroidia</taxon>
        <taxon>Bacteroidales</taxon>
        <taxon>Bacteroidaceae</taxon>
        <taxon>Bacteroides</taxon>
    </lineage>
</organism>
<sequence>MDNQEQKITNISIYIAGLQATYRPAPDARHTTHWFSTDEVYTAIKRLDPSADITKEQLFQAMTAAGFKFQNRPGASGCDFRWMFQERSNK</sequence>
<accession>A0AAQ2S6J4</accession>
<dbReference type="Proteomes" id="UP001060330">
    <property type="component" value="Chromosome"/>
</dbReference>